<dbReference type="Proteomes" id="UP000004605">
    <property type="component" value="Unassembled WGS sequence"/>
</dbReference>
<dbReference type="EMBL" id="AFWF01000077">
    <property type="protein sequence ID" value="EGU43897.1"/>
    <property type="molecule type" value="Genomic_DNA"/>
</dbReference>
<comment type="caution">
    <text evidence="1">The sequence shown here is derived from an EMBL/GenBank/DDBJ whole genome shotgun (WGS) entry which is preliminary data.</text>
</comment>
<protein>
    <submittedName>
        <fullName evidence="1">Putative transposase</fullName>
    </submittedName>
</protein>
<organism evidence="1 2">
    <name type="scientific">Vibrio ichthyoenteri ATCC 700023</name>
    <dbReference type="NCBI Taxonomy" id="870968"/>
    <lineage>
        <taxon>Bacteria</taxon>
        <taxon>Pseudomonadati</taxon>
        <taxon>Pseudomonadota</taxon>
        <taxon>Gammaproteobacteria</taxon>
        <taxon>Vibrionales</taxon>
        <taxon>Vibrionaceae</taxon>
        <taxon>Vibrio</taxon>
    </lineage>
</organism>
<evidence type="ECO:0000313" key="2">
    <source>
        <dbReference type="Proteomes" id="UP000004605"/>
    </source>
</evidence>
<reference evidence="1 2" key="1">
    <citation type="journal article" date="2012" name="Int. J. Syst. Evol. Microbiol.">
        <title>Vibrio caribbeanicus sp. nov., isolated from the marine sponge Scleritoderma cyanea.</title>
        <authorList>
            <person name="Hoffmann M."/>
            <person name="Monday S.R."/>
            <person name="Allard M.W."/>
            <person name="Strain E.A."/>
            <person name="Whittaker P."/>
            <person name="Naum M."/>
            <person name="McCarthy P.J."/>
            <person name="Lopez J.V."/>
            <person name="Fischer M."/>
            <person name="Brown E.W."/>
        </authorList>
    </citation>
    <scope>NUCLEOTIDE SEQUENCE [LARGE SCALE GENOMIC DNA]</scope>
    <source>
        <strain evidence="1 2">ATCC 700023</strain>
    </source>
</reference>
<gene>
    <name evidence="1" type="ORF">VII00023_00555</name>
</gene>
<sequence length="77" mass="9239">PARAQQKARSRLSRSRRNKRYCKTDFRLAEALLKLDWSPDQIVGYLRLRGYPTMSHELIYQYVWNDKAEGGMLWKHL</sequence>
<accession>F9S035</accession>
<feature type="non-terminal residue" evidence="1">
    <location>
        <position position="77"/>
    </location>
</feature>
<feature type="non-terminal residue" evidence="1">
    <location>
        <position position="1"/>
    </location>
</feature>
<proteinExistence type="predicted"/>
<keyword evidence="2" id="KW-1185">Reference proteome</keyword>
<dbReference type="AlphaFoldDB" id="F9S035"/>
<name>F9S035_9VIBR</name>
<evidence type="ECO:0000313" key="1">
    <source>
        <dbReference type="EMBL" id="EGU43897.1"/>
    </source>
</evidence>